<dbReference type="Pfam" id="PF06406">
    <property type="entry name" value="StbA_N"/>
    <property type="match status" value="1"/>
</dbReference>
<accession>A0AB72UJV2</accession>
<feature type="domain" description="Plasmid segregation protein ParM/StbA N-terminal" evidence="1">
    <location>
        <begin position="12"/>
        <end position="168"/>
    </location>
</feature>
<geneLocation type="plasmid" evidence="4"/>
<dbReference type="AlphaFoldDB" id="A0AB72UJV2"/>
<dbReference type="Gene3D" id="3.30.420.40">
    <property type="match status" value="2"/>
</dbReference>
<dbReference type="GeneID" id="31929968"/>
<evidence type="ECO:0000259" key="1">
    <source>
        <dbReference type="Pfam" id="PF06406"/>
    </source>
</evidence>
<sequence length="340" mass="37075">MTKQTQKNSIIRVAVDDGYAQVKACMHDGKGSIIESVIPTFVAPNDDGLLSLGMGKDQIQDGWYETENQRFVCGTGVNGEEVRFDNYHTSPWNRVAIHHALHTLGLSGHKVHLTVGLPIGDYYSRGKENSKLIELKKKSLKMPVKRLDDCEPIEIVDVEVSPQGISAYIDHVFGADGQIMNAPQGQIAIVDIGGRTLDVAVIKSNLSVDFQRSGTEDVGVLNVREELAEHICNVVNAKRLPLPAAEIAVRNGVVRLRGSDQDFTEARAQIIETVEKRLIFSIEKIVGETADIDVFLFVGGGARIFKSLAEHYEQGATAATPEMSNARGMLKRALAMATAA</sequence>
<dbReference type="InterPro" id="IPR056367">
    <property type="entry name" value="ASKHA_NBD_ParM_R1-like"/>
</dbReference>
<reference evidence="3 4" key="1">
    <citation type="journal article" date="2012" name="J. Bacteriol.">
        <title>Genome sequence of Thalassospira xiamenensis type strain M-5.</title>
        <authorList>
            <person name="Lai Q."/>
            <person name="Shao Z."/>
        </authorList>
    </citation>
    <scope>NUCLEOTIDE SEQUENCE [LARGE SCALE GENOMIC DNA]</scope>
    <source>
        <strain evidence="3 4">M-5</strain>
    </source>
</reference>
<gene>
    <name evidence="3" type="ORF">TH3_21648</name>
</gene>
<dbReference type="EMBL" id="CP004389">
    <property type="protein sequence ID" value="AJD54402.1"/>
    <property type="molecule type" value="Genomic_DNA"/>
</dbReference>
<evidence type="ECO:0000313" key="4">
    <source>
        <dbReference type="Proteomes" id="UP000007127"/>
    </source>
</evidence>
<dbReference type="InterPro" id="IPR043129">
    <property type="entry name" value="ATPase_NBD"/>
</dbReference>
<evidence type="ECO:0008006" key="5">
    <source>
        <dbReference type="Google" id="ProtNLM"/>
    </source>
</evidence>
<dbReference type="RefSeq" id="WP_007091000.1">
    <property type="nucleotide sequence ID" value="NZ_CP004389.1"/>
</dbReference>
<name>A0AB72UJV2_9PROT</name>
<dbReference type="InterPro" id="IPR049067">
    <property type="entry name" value="MreB-like_C"/>
</dbReference>
<dbReference type="Proteomes" id="UP000007127">
    <property type="component" value="Plasmid"/>
</dbReference>
<organism evidence="3 4">
    <name type="scientific">Thalassospira xiamenensis M-5 = DSM 17429</name>
    <dbReference type="NCBI Taxonomy" id="1123366"/>
    <lineage>
        <taxon>Bacteria</taxon>
        <taxon>Pseudomonadati</taxon>
        <taxon>Pseudomonadota</taxon>
        <taxon>Alphaproteobacteria</taxon>
        <taxon>Rhodospirillales</taxon>
        <taxon>Thalassospiraceae</taxon>
        <taxon>Thalassospira</taxon>
    </lineage>
</organism>
<proteinExistence type="predicted"/>
<dbReference type="KEGG" id="txi:TH3_21648"/>
<evidence type="ECO:0000259" key="2">
    <source>
        <dbReference type="Pfam" id="PF21522"/>
    </source>
</evidence>
<dbReference type="SUPFAM" id="SSF53067">
    <property type="entry name" value="Actin-like ATPase domain"/>
    <property type="match status" value="2"/>
</dbReference>
<protein>
    <recommendedName>
        <fullName evidence="5">Plasmid segregation protein ParM/StbA domain-containing protein</fullName>
    </recommendedName>
</protein>
<feature type="domain" description="Actin homologue MreB-like C-terminal" evidence="2">
    <location>
        <begin position="189"/>
        <end position="306"/>
    </location>
</feature>
<dbReference type="Pfam" id="PF21522">
    <property type="entry name" value="MreB-like_C"/>
    <property type="match status" value="1"/>
</dbReference>
<keyword evidence="3" id="KW-0614">Plasmid</keyword>
<evidence type="ECO:0000313" key="3">
    <source>
        <dbReference type="EMBL" id="AJD54402.1"/>
    </source>
</evidence>
<dbReference type="CDD" id="cd24022">
    <property type="entry name" value="ASKHA_NBD_ParM_R1-like"/>
    <property type="match status" value="1"/>
</dbReference>
<dbReference type="InterPro" id="IPR009440">
    <property type="entry name" value="ParM/StbA_N"/>
</dbReference>